<evidence type="ECO:0000256" key="1">
    <source>
        <dbReference type="SAM" id="Phobius"/>
    </source>
</evidence>
<reference evidence="2 3" key="1">
    <citation type="journal article" date="2014" name="Genome Announc.">
        <title>Draft Genome Sequence of Streptomyces roseochromogenes subsp. oscitans DS 12.976, Producer of the Aminocoumarin Antibiotic Clorobiocin.</title>
        <authorList>
            <person name="Ruckert C."/>
            <person name="Kalinowski J."/>
            <person name="Heide L."/>
            <person name="Apel A.K."/>
        </authorList>
    </citation>
    <scope>NUCLEOTIDE SEQUENCE [LARGE SCALE GENOMIC DNA]</scope>
    <source>
        <strain evidence="2 3">DS 12.976</strain>
    </source>
</reference>
<proteinExistence type="predicted"/>
<dbReference type="Proteomes" id="UP000017984">
    <property type="component" value="Chromosome"/>
</dbReference>
<gene>
    <name evidence="2" type="ORF">M878_15150</name>
</gene>
<organism evidence="2 3">
    <name type="scientific">Streptomyces roseochromogenus subsp. oscitans DS 12.976</name>
    <dbReference type="NCBI Taxonomy" id="1352936"/>
    <lineage>
        <taxon>Bacteria</taxon>
        <taxon>Bacillati</taxon>
        <taxon>Actinomycetota</taxon>
        <taxon>Actinomycetes</taxon>
        <taxon>Kitasatosporales</taxon>
        <taxon>Streptomycetaceae</taxon>
        <taxon>Streptomyces</taxon>
    </lineage>
</organism>
<keyword evidence="1" id="KW-0472">Membrane</keyword>
<evidence type="ECO:0000313" key="2">
    <source>
        <dbReference type="EMBL" id="EST32270.1"/>
    </source>
</evidence>
<feature type="transmembrane region" description="Helical" evidence="1">
    <location>
        <begin position="45"/>
        <end position="63"/>
    </location>
</feature>
<keyword evidence="1" id="KW-1133">Transmembrane helix</keyword>
<dbReference type="STRING" id="1352936.M878_15150"/>
<dbReference type="HOGENOM" id="CLU_2262330_0_0_11"/>
<dbReference type="EMBL" id="AWQX01000131">
    <property type="protein sequence ID" value="EST32270.1"/>
    <property type="molecule type" value="Genomic_DNA"/>
</dbReference>
<dbReference type="PATRIC" id="fig|1352936.5.peg.3188"/>
<dbReference type="AlphaFoldDB" id="V6KJB9"/>
<comment type="caution">
    <text evidence="2">The sequence shown here is derived from an EMBL/GenBank/DDBJ whole genome shotgun (WGS) entry which is preliminary data.</text>
</comment>
<feature type="transmembrane region" description="Helical" evidence="1">
    <location>
        <begin position="75"/>
        <end position="91"/>
    </location>
</feature>
<name>V6KJB9_STRRC</name>
<keyword evidence="3" id="KW-1185">Reference proteome</keyword>
<keyword evidence="1" id="KW-0812">Transmembrane</keyword>
<protein>
    <submittedName>
        <fullName evidence="2">Uncharacterized protein</fullName>
    </submittedName>
</protein>
<feature type="transmembrane region" description="Helical" evidence="1">
    <location>
        <begin position="6"/>
        <end position="33"/>
    </location>
</feature>
<sequence>MIFMHMFLAVAAAVVYGLLAVSGIASITTGWVVPWLRTRVLRPRLWGYGSLLAAVGGAVFLYLGPLAERYGSLPWLGWLGFMAGLGLQMLAQRPGRAVTKAAS</sequence>
<evidence type="ECO:0000313" key="3">
    <source>
        <dbReference type="Proteomes" id="UP000017984"/>
    </source>
</evidence>
<accession>V6KJB9</accession>